<dbReference type="CDD" id="cd00054">
    <property type="entry name" value="EGF_CA"/>
    <property type="match status" value="4"/>
</dbReference>
<dbReference type="InterPro" id="IPR024731">
    <property type="entry name" value="NELL2-like_EGF"/>
</dbReference>
<evidence type="ECO:0000256" key="4">
    <source>
        <dbReference type="ARBA" id="ARBA00023157"/>
    </source>
</evidence>
<sequence length="451" mass="48895">MEEDAIRGKNRRSLIILTVLMCLVAVAILAIAVIMLSMISRKDDDDDAEVSNLGFAVLDIDECATNNHSCHMNAMCSNTEGSYLCACKAGYSGDGKSCSGDYIGFLCVSTLYPKNSGYLLGTIFSHILTSVRPTPINVTSMLSVIIPRDLIIVPVSLVSLEMEVIALISRLKSNHCEQNQTLCEGITLFMSIQYAFVVYMVDTDECATNTHNCHINAVCNNTEGSHNCTCKPGYSGDGSSCIDVDECMINTHNCDINAVCNNTEGSHNCTCKPGYSGDGSSSCTDIDECAINTHNCHINAFCNNTEGSHNCTCLPGLSGDGSNCTGALFEFNQTKITVDEGLGFDAELDLVIIKYGDIDLGAEIRISLENINATDEDHRLRPLFPGIDDFPPGFNQLIVTYLYWLIDDLVHEGDEAFKLQLSLVDPPSQPNVVIGKQDTLVVVIKDNDPVT</sequence>
<dbReference type="PANTHER" id="PTHR24042:SF5">
    <property type="entry name" value="EGF-LIKE CALCIUM-BINDING DOMAIN-CONTAINING PROTEIN"/>
    <property type="match status" value="1"/>
</dbReference>
<evidence type="ECO:0000256" key="6">
    <source>
        <dbReference type="PROSITE-ProRule" id="PRU00076"/>
    </source>
</evidence>
<dbReference type="InterPro" id="IPR051586">
    <property type="entry name" value="PKC-binding_NELL"/>
</dbReference>
<keyword evidence="5" id="KW-0325">Glycoprotein</keyword>
<dbReference type="EMBL" id="CALNXI010001257">
    <property type="protein sequence ID" value="CAH3162226.1"/>
    <property type="molecule type" value="Genomic_DNA"/>
</dbReference>
<dbReference type="Gene3D" id="2.10.25.10">
    <property type="entry name" value="Laminin"/>
    <property type="match status" value="4"/>
</dbReference>
<dbReference type="InterPro" id="IPR000742">
    <property type="entry name" value="EGF"/>
</dbReference>
<feature type="domain" description="EGF-like" evidence="8">
    <location>
        <begin position="285"/>
        <end position="325"/>
    </location>
</feature>
<dbReference type="PROSITE" id="PS00010">
    <property type="entry name" value="ASX_HYDROXYL"/>
    <property type="match status" value="1"/>
</dbReference>
<keyword evidence="4" id="KW-1015">Disulfide bond</keyword>
<organism evidence="9 10">
    <name type="scientific">Porites evermanni</name>
    <dbReference type="NCBI Taxonomy" id="104178"/>
    <lineage>
        <taxon>Eukaryota</taxon>
        <taxon>Metazoa</taxon>
        <taxon>Cnidaria</taxon>
        <taxon>Anthozoa</taxon>
        <taxon>Hexacorallia</taxon>
        <taxon>Scleractinia</taxon>
        <taxon>Fungiina</taxon>
        <taxon>Poritidae</taxon>
        <taxon>Porites</taxon>
    </lineage>
</organism>
<dbReference type="InterPro" id="IPR001881">
    <property type="entry name" value="EGF-like_Ca-bd_dom"/>
</dbReference>
<dbReference type="SMART" id="SM00179">
    <property type="entry name" value="EGF_CA"/>
    <property type="match status" value="4"/>
</dbReference>
<dbReference type="PROSITE" id="PS01187">
    <property type="entry name" value="EGF_CA"/>
    <property type="match status" value="1"/>
</dbReference>
<proteinExistence type="predicted"/>
<evidence type="ECO:0000256" key="3">
    <source>
        <dbReference type="ARBA" id="ARBA00022737"/>
    </source>
</evidence>
<dbReference type="Proteomes" id="UP001159427">
    <property type="component" value="Unassembled WGS sequence"/>
</dbReference>
<feature type="domain" description="EGF-like" evidence="8">
    <location>
        <begin position="202"/>
        <end position="240"/>
    </location>
</feature>
<feature type="domain" description="EGF-like" evidence="8">
    <location>
        <begin position="243"/>
        <end position="281"/>
    </location>
</feature>
<dbReference type="SUPFAM" id="SSF57184">
    <property type="entry name" value="Growth factor receptor domain"/>
    <property type="match status" value="1"/>
</dbReference>
<keyword evidence="3" id="KW-0677">Repeat</keyword>
<dbReference type="SUPFAM" id="SSF141072">
    <property type="entry name" value="CalX-like"/>
    <property type="match status" value="1"/>
</dbReference>
<keyword evidence="2" id="KW-0732">Signal</keyword>
<dbReference type="PANTHER" id="PTHR24042">
    <property type="entry name" value="NEL HOMOLOG"/>
    <property type="match status" value="1"/>
</dbReference>
<keyword evidence="7" id="KW-0472">Membrane</keyword>
<comment type="caution">
    <text evidence="9">The sequence shown here is derived from an EMBL/GenBank/DDBJ whole genome shotgun (WGS) entry which is preliminary data.</text>
</comment>
<dbReference type="InterPro" id="IPR000152">
    <property type="entry name" value="EGF-type_Asp/Asn_hydroxyl_site"/>
</dbReference>
<dbReference type="SUPFAM" id="SSF57196">
    <property type="entry name" value="EGF/Laminin"/>
    <property type="match status" value="1"/>
</dbReference>
<evidence type="ECO:0000313" key="10">
    <source>
        <dbReference type="Proteomes" id="UP001159427"/>
    </source>
</evidence>
<accession>A0ABN8QDS0</accession>
<gene>
    <name evidence="9" type="ORF">PEVE_00004170</name>
</gene>
<evidence type="ECO:0000256" key="5">
    <source>
        <dbReference type="ARBA" id="ARBA00023180"/>
    </source>
</evidence>
<dbReference type="PROSITE" id="PS01186">
    <property type="entry name" value="EGF_2"/>
    <property type="match status" value="1"/>
</dbReference>
<reference evidence="9 10" key="1">
    <citation type="submission" date="2022-05" db="EMBL/GenBank/DDBJ databases">
        <authorList>
            <consortium name="Genoscope - CEA"/>
            <person name="William W."/>
        </authorList>
    </citation>
    <scope>NUCLEOTIDE SEQUENCE [LARGE SCALE GENOMIC DNA]</scope>
</reference>
<dbReference type="PROSITE" id="PS50026">
    <property type="entry name" value="EGF_3"/>
    <property type="match status" value="4"/>
</dbReference>
<dbReference type="SMART" id="SM00181">
    <property type="entry name" value="EGF"/>
    <property type="match status" value="4"/>
</dbReference>
<dbReference type="Pfam" id="PF12947">
    <property type="entry name" value="EGF_3"/>
    <property type="match status" value="4"/>
</dbReference>
<dbReference type="InterPro" id="IPR038081">
    <property type="entry name" value="CalX-like_sf"/>
</dbReference>
<name>A0ABN8QDS0_9CNID</name>
<evidence type="ECO:0000256" key="2">
    <source>
        <dbReference type="ARBA" id="ARBA00022729"/>
    </source>
</evidence>
<keyword evidence="7" id="KW-0812">Transmembrane</keyword>
<dbReference type="InterPro" id="IPR009030">
    <property type="entry name" value="Growth_fac_rcpt_cys_sf"/>
</dbReference>
<evidence type="ECO:0000313" key="9">
    <source>
        <dbReference type="EMBL" id="CAH3162226.1"/>
    </source>
</evidence>
<dbReference type="Gene3D" id="2.60.40.2030">
    <property type="match status" value="1"/>
</dbReference>
<comment type="caution">
    <text evidence="6">Lacks conserved residue(s) required for the propagation of feature annotation.</text>
</comment>
<dbReference type="InterPro" id="IPR018097">
    <property type="entry name" value="EGF_Ca-bd_CS"/>
</dbReference>
<feature type="transmembrane region" description="Helical" evidence="7">
    <location>
        <begin position="14"/>
        <end position="39"/>
    </location>
</feature>
<evidence type="ECO:0000256" key="1">
    <source>
        <dbReference type="ARBA" id="ARBA00022536"/>
    </source>
</evidence>
<keyword evidence="7" id="KW-1133">Transmembrane helix</keyword>
<keyword evidence="10" id="KW-1185">Reference proteome</keyword>
<feature type="domain" description="EGF-like" evidence="8">
    <location>
        <begin position="59"/>
        <end position="99"/>
    </location>
</feature>
<protein>
    <recommendedName>
        <fullName evidence="8">EGF-like domain-containing protein</fullName>
    </recommendedName>
</protein>
<keyword evidence="1 6" id="KW-0245">EGF-like domain</keyword>
<evidence type="ECO:0000259" key="8">
    <source>
        <dbReference type="PROSITE" id="PS50026"/>
    </source>
</evidence>
<evidence type="ECO:0000256" key="7">
    <source>
        <dbReference type="SAM" id="Phobius"/>
    </source>
</evidence>